<dbReference type="NCBIfam" id="TIGR02532">
    <property type="entry name" value="IV_pilin_GFxxxE"/>
    <property type="match status" value="1"/>
</dbReference>
<gene>
    <name evidence="2" type="ORF">A2818_01220</name>
</gene>
<evidence type="ECO:0000313" key="3">
    <source>
        <dbReference type="Proteomes" id="UP000177602"/>
    </source>
</evidence>
<organism evidence="2 3">
    <name type="scientific">Candidatus Nomurabacteria bacterium RIFCSPHIGHO2_01_FULL_40_12</name>
    <dbReference type="NCBI Taxonomy" id="1801737"/>
    <lineage>
        <taxon>Bacteria</taxon>
        <taxon>Candidatus Nomuraibacteriota</taxon>
    </lineage>
</organism>
<dbReference type="AlphaFoldDB" id="A0A1F6V0W6"/>
<dbReference type="Pfam" id="PF07963">
    <property type="entry name" value="N_methyl"/>
    <property type="match status" value="1"/>
</dbReference>
<accession>A0A1F6V0W6</accession>
<sequence>MKKMYFKNQRGYTIIETMIAVSLFLVIIMAGMGALLNANLLHQKSQSMRSIMDSLSFIMEDIGRSLRTGYGYRCLVVGEDTLPTASMSTPKSCVSGWGIAFESANGVPGDNNDQWIYYIGTNGIDSNIRIFKSTAGPASLSNFIQMTPDEVAIDSNSFFSVLGAEMPPDARQPFVTIKLIGTITFKNVVTPFSLQTSVSQRLIDI</sequence>
<comment type="caution">
    <text evidence="2">The sequence shown here is derived from an EMBL/GenBank/DDBJ whole genome shotgun (WGS) entry which is preliminary data.</text>
</comment>
<feature type="transmembrane region" description="Helical" evidence="1">
    <location>
        <begin position="12"/>
        <end position="36"/>
    </location>
</feature>
<evidence type="ECO:0000256" key="1">
    <source>
        <dbReference type="SAM" id="Phobius"/>
    </source>
</evidence>
<name>A0A1F6V0W6_9BACT</name>
<keyword evidence="1" id="KW-1133">Transmembrane helix</keyword>
<protein>
    <recommendedName>
        <fullName evidence="4">Type II secretion system protein J</fullName>
    </recommendedName>
</protein>
<proteinExistence type="predicted"/>
<evidence type="ECO:0000313" key="2">
    <source>
        <dbReference type="EMBL" id="OGI63317.1"/>
    </source>
</evidence>
<keyword evidence="1" id="KW-0812">Transmembrane</keyword>
<dbReference type="STRING" id="1801737.A2818_01220"/>
<dbReference type="InterPro" id="IPR012902">
    <property type="entry name" value="N_methyl_site"/>
</dbReference>
<dbReference type="Proteomes" id="UP000177602">
    <property type="component" value="Unassembled WGS sequence"/>
</dbReference>
<keyword evidence="1" id="KW-0472">Membrane</keyword>
<dbReference type="EMBL" id="MFTN01000006">
    <property type="protein sequence ID" value="OGI63317.1"/>
    <property type="molecule type" value="Genomic_DNA"/>
</dbReference>
<reference evidence="2 3" key="1">
    <citation type="journal article" date="2016" name="Nat. Commun.">
        <title>Thousands of microbial genomes shed light on interconnected biogeochemical processes in an aquifer system.</title>
        <authorList>
            <person name="Anantharaman K."/>
            <person name="Brown C.T."/>
            <person name="Hug L.A."/>
            <person name="Sharon I."/>
            <person name="Castelle C.J."/>
            <person name="Probst A.J."/>
            <person name="Thomas B.C."/>
            <person name="Singh A."/>
            <person name="Wilkins M.J."/>
            <person name="Karaoz U."/>
            <person name="Brodie E.L."/>
            <person name="Williams K.H."/>
            <person name="Hubbard S.S."/>
            <person name="Banfield J.F."/>
        </authorList>
    </citation>
    <scope>NUCLEOTIDE SEQUENCE [LARGE SCALE GENOMIC DNA]</scope>
</reference>
<evidence type="ECO:0008006" key="4">
    <source>
        <dbReference type="Google" id="ProtNLM"/>
    </source>
</evidence>